<dbReference type="PANTHER" id="PTHR48207:SF3">
    <property type="entry name" value="SUCCINATE--HYDROXYMETHYLGLUTARATE COA-TRANSFERASE"/>
    <property type="match status" value="1"/>
</dbReference>
<dbReference type="Proteomes" id="UP001219862">
    <property type="component" value="Unassembled WGS sequence"/>
</dbReference>
<evidence type="ECO:0000256" key="1">
    <source>
        <dbReference type="ARBA" id="ARBA00022679"/>
    </source>
</evidence>
<dbReference type="InterPro" id="IPR044855">
    <property type="entry name" value="CoA-Trfase_III_dom3_sf"/>
</dbReference>
<evidence type="ECO:0000313" key="3">
    <source>
        <dbReference type="Proteomes" id="UP001219862"/>
    </source>
</evidence>
<accession>A0ABT5KV88</accession>
<dbReference type="Pfam" id="PF02515">
    <property type="entry name" value="CoA_transf_3"/>
    <property type="match status" value="1"/>
</dbReference>
<dbReference type="InterPro" id="IPR003673">
    <property type="entry name" value="CoA-Trfase_fam_III"/>
</dbReference>
<keyword evidence="3" id="KW-1185">Reference proteome</keyword>
<dbReference type="RefSeq" id="WP_273597952.1">
    <property type="nucleotide sequence ID" value="NZ_JAQQXS010000016.1"/>
</dbReference>
<organism evidence="2 3">
    <name type="scientific">Roseateles koreensis</name>
    <dbReference type="NCBI Taxonomy" id="2987526"/>
    <lineage>
        <taxon>Bacteria</taxon>
        <taxon>Pseudomonadati</taxon>
        <taxon>Pseudomonadota</taxon>
        <taxon>Betaproteobacteria</taxon>
        <taxon>Burkholderiales</taxon>
        <taxon>Sphaerotilaceae</taxon>
        <taxon>Roseateles</taxon>
    </lineage>
</organism>
<dbReference type="Gene3D" id="3.30.1540.10">
    <property type="entry name" value="formyl-coa transferase, domain 3"/>
    <property type="match status" value="1"/>
</dbReference>
<name>A0ABT5KV88_9BURK</name>
<dbReference type="InterPro" id="IPR050483">
    <property type="entry name" value="CoA-transferase_III_domain"/>
</dbReference>
<dbReference type="Gene3D" id="3.40.50.10540">
    <property type="entry name" value="Crotonobetainyl-coa:carnitine coa-transferase, domain 1"/>
    <property type="match status" value="1"/>
</dbReference>
<gene>
    <name evidence="2" type="ORF">PRZ01_16820</name>
</gene>
<proteinExistence type="predicted"/>
<sequence>MQQTASLIDSIPAMALAGVRVLDLSRVLAGPWCTQTLADLGADVIKVERPGSGDDTRAWGPPYLKDDAGADTSEAAYYLGANRNKRSIAIDIATPQGQGLIRHLAASVDVLVENFKVGDLARYGLDAQSLQAENPGLIVCSITGFGQSGPYKDRAGYDYAVQGMGGLMSVTGERDDLPGGGPQKVGVAVADLFTGLYATVAILAALRHRDATGQGQTIDMALLDTQLAMLANLGANFLCTDKAPGRMGNAHQNIVPYQVFEASDGHLIVAVGNDTQFTKFSAILGHPEWAVDPRFSHNSQRVRHREILVPLISGVIKTNSRQHWLSAMEAAKVPCGAINNLAEAFADPHIQAREMTVPMAHPLTERLRLVASPIKMSVTPVRYRQPPPLLGQHTEDLLREAGLSDAEIESLIQAKVVAKTP</sequence>
<reference evidence="2 3" key="1">
    <citation type="submission" date="2022-10" db="EMBL/GenBank/DDBJ databases">
        <title>paucibacter sp. hw8 Genome sequencing.</title>
        <authorList>
            <person name="Park S."/>
        </authorList>
    </citation>
    <scope>NUCLEOTIDE SEQUENCE [LARGE SCALE GENOMIC DNA]</scope>
    <source>
        <strain evidence="3">hw8</strain>
    </source>
</reference>
<keyword evidence="1" id="KW-0808">Transferase</keyword>
<dbReference type="InterPro" id="IPR023606">
    <property type="entry name" value="CoA-Trfase_III_dom_1_sf"/>
</dbReference>
<dbReference type="PANTHER" id="PTHR48207">
    <property type="entry name" value="SUCCINATE--HYDROXYMETHYLGLUTARATE COA-TRANSFERASE"/>
    <property type="match status" value="1"/>
</dbReference>
<evidence type="ECO:0000313" key="2">
    <source>
        <dbReference type="EMBL" id="MDC8786853.1"/>
    </source>
</evidence>
<protein>
    <submittedName>
        <fullName evidence="2">CaiB/BaiF CoA-transferase family protein</fullName>
    </submittedName>
</protein>
<dbReference type="EMBL" id="JAQQXS010000016">
    <property type="protein sequence ID" value="MDC8786853.1"/>
    <property type="molecule type" value="Genomic_DNA"/>
</dbReference>
<comment type="caution">
    <text evidence="2">The sequence shown here is derived from an EMBL/GenBank/DDBJ whole genome shotgun (WGS) entry which is preliminary data.</text>
</comment>
<dbReference type="SUPFAM" id="SSF89796">
    <property type="entry name" value="CoA-transferase family III (CaiB/BaiF)"/>
    <property type="match status" value="1"/>
</dbReference>